<comment type="caution">
    <text evidence="2">The sequence shown here is derived from an EMBL/GenBank/DDBJ whole genome shotgun (WGS) entry which is preliminary data.</text>
</comment>
<sequence length="108" mass="12241">MDLFFTTNVAYASVDSFVSNVNRLIVNPLIMLLFALAVVYFLYGVFEFISNQENEEKKTTGKSHMIWGIIGIVIMMGVFTILNIIMRTFNIEGINPQQGTVQLPNYNP</sequence>
<evidence type="ECO:0000313" key="3">
    <source>
        <dbReference type="Proteomes" id="UP000186383"/>
    </source>
</evidence>
<keyword evidence="1" id="KW-1133">Transmembrane helix</keyword>
<feature type="transmembrane region" description="Helical" evidence="1">
    <location>
        <begin position="66"/>
        <end position="86"/>
    </location>
</feature>
<evidence type="ECO:0000313" key="2">
    <source>
        <dbReference type="EMBL" id="KKP85681.1"/>
    </source>
</evidence>
<reference evidence="2 3" key="1">
    <citation type="journal article" date="2015" name="Nature">
        <title>rRNA introns, odd ribosomes, and small enigmatic genomes across a large radiation of phyla.</title>
        <authorList>
            <person name="Brown C.T."/>
            <person name="Hug L.A."/>
            <person name="Thomas B.C."/>
            <person name="Sharon I."/>
            <person name="Castelle C.J."/>
            <person name="Singh A."/>
            <person name="Wilkins M.J."/>
            <person name="Williams K.H."/>
            <person name="Banfield J.F."/>
        </authorList>
    </citation>
    <scope>NUCLEOTIDE SEQUENCE [LARGE SCALE GENOMIC DNA]</scope>
</reference>
<keyword evidence="1" id="KW-0812">Transmembrane</keyword>
<evidence type="ECO:0000256" key="1">
    <source>
        <dbReference type="SAM" id="Phobius"/>
    </source>
</evidence>
<keyword evidence="1" id="KW-0472">Membrane</keyword>
<dbReference type="EMBL" id="LBQW01000010">
    <property type="protein sequence ID" value="KKP85681.1"/>
    <property type="molecule type" value="Genomic_DNA"/>
</dbReference>
<gene>
    <name evidence="2" type="ORF">UR88_C0010G0003</name>
</gene>
<dbReference type="AlphaFoldDB" id="A0A0G0DAT8"/>
<proteinExistence type="predicted"/>
<dbReference type="Pfam" id="PF18895">
    <property type="entry name" value="T4SS_pilin"/>
    <property type="match status" value="1"/>
</dbReference>
<accession>A0A0G0DAT8</accession>
<name>A0A0G0DAT8_9BACT</name>
<organism evidence="2 3">
    <name type="scientific">Candidatus Nomurabacteria bacterium GW2011_GWA1_35_8</name>
    <dbReference type="NCBI Taxonomy" id="1618727"/>
    <lineage>
        <taxon>Bacteria</taxon>
        <taxon>Candidatus Nomuraibacteriota</taxon>
    </lineage>
</organism>
<protein>
    <submittedName>
        <fullName evidence="2">Uncharacterized protein</fullName>
    </submittedName>
</protein>
<dbReference type="InterPro" id="IPR043993">
    <property type="entry name" value="T4SS_pilin"/>
</dbReference>
<feature type="transmembrane region" description="Helical" evidence="1">
    <location>
        <begin position="25"/>
        <end position="46"/>
    </location>
</feature>
<dbReference type="Proteomes" id="UP000186383">
    <property type="component" value="Unassembled WGS sequence"/>
</dbReference>